<protein>
    <recommendedName>
        <fullName evidence="7">Polycystin cation channel PKD1/PKD2 domain-containing protein</fullName>
    </recommendedName>
</protein>
<dbReference type="Pfam" id="PF23190">
    <property type="entry name" value="LHD_TRPY1"/>
    <property type="match status" value="1"/>
</dbReference>
<name>A0AAD7QU39_9ASCO</name>
<comment type="caution">
    <text evidence="5">The sequence shown here is derived from an EMBL/GenBank/DDBJ whole genome shotgun (WGS) entry which is preliminary data.</text>
</comment>
<feature type="compositionally biased region" description="Low complexity" evidence="1">
    <location>
        <begin position="636"/>
        <end position="647"/>
    </location>
</feature>
<reference evidence="5" key="1">
    <citation type="submission" date="2023-03" db="EMBL/GenBank/DDBJ databases">
        <title>Near-Complete genome sequence of Lipomyces tetrasporous NRRL Y-64009, an oleaginous yeast capable of growing on lignocellulosic hydrolysates.</title>
        <authorList>
            <consortium name="Lawrence Berkeley National Laboratory"/>
            <person name="Jagtap S.S."/>
            <person name="Liu J.-J."/>
            <person name="Walukiewicz H.E."/>
            <person name="Pangilinan J."/>
            <person name="Lipzen A."/>
            <person name="Ahrendt S."/>
            <person name="Koriabine M."/>
            <person name="Cobaugh K."/>
            <person name="Salamov A."/>
            <person name="Yoshinaga Y."/>
            <person name="Ng V."/>
            <person name="Daum C."/>
            <person name="Grigoriev I.V."/>
            <person name="Slininger P.J."/>
            <person name="Dien B.S."/>
            <person name="Jin Y.-S."/>
            <person name="Rao C.V."/>
        </authorList>
    </citation>
    <scope>NUCLEOTIDE SEQUENCE</scope>
    <source>
        <strain evidence="5">NRRL Y-64009</strain>
    </source>
</reference>
<feature type="transmembrane region" description="Helical" evidence="2">
    <location>
        <begin position="523"/>
        <end position="542"/>
    </location>
</feature>
<dbReference type="EMBL" id="JARPMG010000004">
    <property type="protein sequence ID" value="KAJ8101384.1"/>
    <property type="molecule type" value="Genomic_DNA"/>
</dbReference>
<dbReference type="InterPro" id="IPR052971">
    <property type="entry name" value="TRP_calcium_channel"/>
</dbReference>
<evidence type="ECO:0000256" key="1">
    <source>
        <dbReference type="SAM" id="MobiDB-lite"/>
    </source>
</evidence>
<dbReference type="InterPro" id="IPR056336">
    <property type="entry name" value="YVC1_C"/>
</dbReference>
<dbReference type="InterPro" id="IPR056337">
    <property type="entry name" value="LHD_YVC1"/>
</dbReference>
<feature type="transmembrane region" description="Helical" evidence="2">
    <location>
        <begin position="267"/>
        <end position="285"/>
    </location>
</feature>
<dbReference type="AlphaFoldDB" id="A0AAD7QU39"/>
<keyword evidence="2" id="KW-0812">Transmembrane</keyword>
<gene>
    <name evidence="5" type="ORF">POJ06DRAFT_251354</name>
</gene>
<feature type="transmembrane region" description="Helical" evidence="2">
    <location>
        <begin position="491"/>
        <end position="511"/>
    </location>
</feature>
<feature type="transmembrane region" description="Helical" evidence="2">
    <location>
        <begin position="436"/>
        <end position="457"/>
    </location>
</feature>
<feature type="transmembrane region" description="Helical" evidence="2">
    <location>
        <begin position="376"/>
        <end position="394"/>
    </location>
</feature>
<evidence type="ECO:0008006" key="7">
    <source>
        <dbReference type="Google" id="ProtNLM"/>
    </source>
</evidence>
<feature type="domain" description="YVC1 N-terminal linker helical" evidence="3">
    <location>
        <begin position="46"/>
        <end position="225"/>
    </location>
</feature>
<feature type="domain" description="Calcium channel YVC1-like C-terminal transmembrane" evidence="4">
    <location>
        <begin position="262"/>
        <end position="544"/>
    </location>
</feature>
<keyword evidence="2" id="KW-0472">Membrane</keyword>
<feature type="transmembrane region" description="Helical" evidence="2">
    <location>
        <begin position="235"/>
        <end position="255"/>
    </location>
</feature>
<dbReference type="Proteomes" id="UP001217417">
    <property type="component" value="Unassembled WGS sequence"/>
</dbReference>
<proteinExistence type="predicted"/>
<sequence length="661" mass="75251">MVISAFELQTNRLPRAVTSTQQQDDYASFLPTSETCPHPRITAKEVMTVALRLKTMLDTIIPIEIKDTRVTRPGGATVITPEVQDLALEAADGDKKACIIYALLTCKQWFRHLELQELYDADLNALKAMACEVIAKRLIEREEDQDFLFKQMLCRRFSIVINGEATDARNALEYAIDLHALTVIGSSGFQKCITWMWQGWIIQSPYNPTEYISYKSVAVADFWTHYDADRIKTPLYQNALQLLFSIVYLVFYTIAVNTANPGGEFDAVEGILYVFTVGFVFDEFVKFYHIGFYYFSFWSCFNDTLYAILIVSFVLRLVALGNPPDSAGRETYDVLAYRVLAFCAPLMWSRLLLYLDMQKFFGAMLVVLKELMKESAVFFVLLIIIVVGFLQAFIGLDTADGALDVGQRSFSYMTRTVLASPEFEAFEEFAPPFAALLNYIFTFVVTVILLNILIALFNSAYEKVYDNAVDEFLALFAQKTLRFVRAPDENVFVAPLNLIEIFGLILPFEWWMPKRMYARLNDVVMTAVYSPILFAVAFYEAYVAKKILRNRAIGESDDDTRQDWEDLEGELDLDRTGWLDRVKAVAPHVETEPGVWEINELRKQVSELTEIVKALRHEIRQKSRKSDDGGDTETLIDIGPSESSSGDESSKKQPKKSEPPE</sequence>
<feature type="transmembrane region" description="Helical" evidence="2">
    <location>
        <begin position="335"/>
        <end position="355"/>
    </location>
</feature>
<feature type="transmembrane region" description="Helical" evidence="2">
    <location>
        <begin position="292"/>
        <end position="315"/>
    </location>
</feature>
<feature type="compositionally biased region" description="Basic and acidic residues" evidence="1">
    <location>
        <begin position="648"/>
        <end position="661"/>
    </location>
</feature>
<evidence type="ECO:0000313" key="5">
    <source>
        <dbReference type="EMBL" id="KAJ8101384.1"/>
    </source>
</evidence>
<feature type="compositionally biased region" description="Basic and acidic residues" evidence="1">
    <location>
        <begin position="619"/>
        <end position="628"/>
    </location>
</feature>
<organism evidence="5 6">
    <name type="scientific">Lipomyces tetrasporus</name>
    <dbReference type="NCBI Taxonomy" id="54092"/>
    <lineage>
        <taxon>Eukaryota</taxon>
        <taxon>Fungi</taxon>
        <taxon>Dikarya</taxon>
        <taxon>Ascomycota</taxon>
        <taxon>Saccharomycotina</taxon>
        <taxon>Lipomycetes</taxon>
        <taxon>Lipomycetales</taxon>
        <taxon>Lipomycetaceae</taxon>
        <taxon>Lipomyces</taxon>
    </lineage>
</organism>
<keyword evidence="6" id="KW-1185">Reference proteome</keyword>
<dbReference type="PANTHER" id="PTHR35859:SF1">
    <property type="entry name" value="NONSELECTIVE CATION CHANNEL PROTEIN"/>
    <property type="match status" value="1"/>
</dbReference>
<dbReference type="RefSeq" id="XP_056044834.1">
    <property type="nucleotide sequence ID" value="XM_056187389.1"/>
</dbReference>
<dbReference type="PANTHER" id="PTHR35859">
    <property type="entry name" value="NONSELECTIVE CATION CHANNEL PROTEIN"/>
    <property type="match status" value="1"/>
</dbReference>
<dbReference type="GeneID" id="80882555"/>
<keyword evidence="2" id="KW-1133">Transmembrane helix</keyword>
<accession>A0AAD7QU39</accession>
<evidence type="ECO:0000259" key="3">
    <source>
        <dbReference type="Pfam" id="PF23190"/>
    </source>
</evidence>
<evidence type="ECO:0000313" key="6">
    <source>
        <dbReference type="Proteomes" id="UP001217417"/>
    </source>
</evidence>
<dbReference type="Pfam" id="PF23317">
    <property type="entry name" value="YVC1_C"/>
    <property type="match status" value="1"/>
</dbReference>
<evidence type="ECO:0000256" key="2">
    <source>
        <dbReference type="SAM" id="Phobius"/>
    </source>
</evidence>
<feature type="region of interest" description="Disordered" evidence="1">
    <location>
        <begin position="619"/>
        <end position="661"/>
    </location>
</feature>
<evidence type="ECO:0000259" key="4">
    <source>
        <dbReference type="Pfam" id="PF23317"/>
    </source>
</evidence>